<feature type="domain" description="DUF8117" evidence="1">
    <location>
        <begin position="2"/>
        <end position="46"/>
    </location>
</feature>
<evidence type="ECO:0000259" key="1">
    <source>
        <dbReference type="Pfam" id="PF26431"/>
    </source>
</evidence>
<name>A0A1S0TEB8_LOALO</name>
<gene>
    <name evidence="2" type="ORF">LOAG_16035</name>
</gene>
<dbReference type="Pfam" id="PF26431">
    <property type="entry name" value="DUF8117"/>
    <property type="match status" value="1"/>
</dbReference>
<dbReference type="GeneID" id="9953531"/>
<dbReference type="OrthoDB" id="5804999at2759"/>
<protein>
    <recommendedName>
        <fullName evidence="1">DUF8117 domain-containing protein</fullName>
    </recommendedName>
</protein>
<dbReference type="CTD" id="9953531"/>
<dbReference type="InParanoid" id="A0A1S0TEB8"/>
<dbReference type="KEGG" id="loa:LOAG_16035"/>
<proteinExistence type="predicted"/>
<dbReference type="AlphaFoldDB" id="A0A1S0TEB8"/>
<accession>A0A1S0TEB8</accession>
<dbReference type="InterPro" id="IPR058430">
    <property type="entry name" value="DUF8117"/>
</dbReference>
<organism evidence="2">
    <name type="scientific">Loa loa</name>
    <name type="common">Eye worm</name>
    <name type="synonym">Filaria loa</name>
    <dbReference type="NCBI Taxonomy" id="7209"/>
    <lineage>
        <taxon>Eukaryota</taxon>
        <taxon>Metazoa</taxon>
        <taxon>Ecdysozoa</taxon>
        <taxon>Nematoda</taxon>
        <taxon>Chromadorea</taxon>
        <taxon>Rhabditida</taxon>
        <taxon>Spirurina</taxon>
        <taxon>Spiruromorpha</taxon>
        <taxon>Filarioidea</taxon>
        <taxon>Onchocercidae</taxon>
        <taxon>Loa</taxon>
    </lineage>
</organism>
<evidence type="ECO:0000313" key="2">
    <source>
        <dbReference type="EMBL" id="EFO12498.1"/>
    </source>
</evidence>
<reference evidence="2" key="1">
    <citation type="submission" date="2012-04" db="EMBL/GenBank/DDBJ databases">
        <title>The Genome Sequence of Loa loa.</title>
        <authorList>
            <consortium name="The Broad Institute Genome Sequencing Platform"/>
            <consortium name="Broad Institute Genome Sequencing Center for Infectious Disease"/>
            <person name="Nutman T.B."/>
            <person name="Fink D.L."/>
            <person name="Russ C."/>
            <person name="Young S."/>
            <person name="Zeng Q."/>
            <person name="Gargeya S."/>
            <person name="Alvarado L."/>
            <person name="Berlin A."/>
            <person name="Chapman S.B."/>
            <person name="Chen Z."/>
            <person name="Freedman E."/>
            <person name="Gellesch M."/>
            <person name="Goldberg J."/>
            <person name="Griggs A."/>
            <person name="Gujja S."/>
            <person name="Heilman E.R."/>
            <person name="Heiman D."/>
            <person name="Howarth C."/>
            <person name="Mehta T."/>
            <person name="Neiman D."/>
            <person name="Pearson M."/>
            <person name="Roberts A."/>
            <person name="Saif S."/>
            <person name="Shea T."/>
            <person name="Shenoy N."/>
            <person name="Sisk P."/>
            <person name="Stolte C."/>
            <person name="Sykes S."/>
            <person name="White J."/>
            <person name="Yandava C."/>
            <person name="Haas B."/>
            <person name="Henn M.R."/>
            <person name="Nusbaum C."/>
            <person name="Birren B."/>
        </authorList>
    </citation>
    <scope>NUCLEOTIDE SEQUENCE [LARGE SCALE GENOMIC DNA]</scope>
</reference>
<sequence length="76" mass="9162">MDPKSSNHFIRIYGEPNTATYRVTNAQIIAHITFMHIFSILQQRWKLSAKNRKGIRFQEDPEWQPDDRVVLFQHFF</sequence>
<dbReference type="RefSeq" id="XP_003151571.1">
    <property type="nucleotide sequence ID" value="XM_003151523.1"/>
</dbReference>
<dbReference type="EMBL" id="JH715737">
    <property type="protein sequence ID" value="EFO12498.1"/>
    <property type="molecule type" value="Genomic_DNA"/>
</dbReference>